<organism evidence="1 2">
    <name type="scientific">Nicotiana tabacum</name>
    <name type="common">Common tobacco</name>
    <dbReference type="NCBI Taxonomy" id="4097"/>
    <lineage>
        <taxon>Eukaryota</taxon>
        <taxon>Viridiplantae</taxon>
        <taxon>Streptophyta</taxon>
        <taxon>Embryophyta</taxon>
        <taxon>Tracheophyta</taxon>
        <taxon>Spermatophyta</taxon>
        <taxon>Magnoliopsida</taxon>
        <taxon>eudicotyledons</taxon>
        <taxon>Gunneridae</taxon>
        <taxon>Pentapetalae</taxon>
        <taxon>asterids</taxon>
        <taxon>lamiids</taxon>
        <taxon>Solanales</taxon>
        <taxon>Solanaceae</taxon>
        <taxon>Nicotianoideae</taxon>
        <taxon>Nicotianeae</taxon>
        <taxon>Nicotiana</taxon>
    </lineage>
</organism>
<dbReference type="OrthoDB" id="1706699at2759"/>
<dbReference type="PANTHER" id="PTHR46238">
    <property type="entry name" value="REVERSE TRANSCRIPTASE DOMAIN-CONTAINING PROTEIN"/>
    <property type="match status" value="1"/>
</dbReference>
<dbReference type="RefSeq" id="XP_016448719.1">
    <property type="nucleotide sequence ID" value="XM_016593233.1"/>
</dbReference>
<accession>A0A1S3Y9H4</accession>
<name>A0A1S3Y9H4_TOBAC</name>
<dbReference type="AlphaFoldDB" id="A0A1S3Y9H4"/>
<dbReference type="KEGG" id="nta:107773809"/>
<reference evidence="1" key="1">
    <citation type="journal article" date="2014" name="Nat. Commun.">
        <title>The tobacco genome sequence and its comparison with those of tomato and potato.</title>
        <authorList>
            <person name="Sierro N."/>
            <person name="Battey J.N."/>
            <person name="Ouadi S."/>
            <person name="Bakaher N."/>
            <person name="Bovet L."/>
            <person name="Willig A."/>
            <person name="Goepfert S."/>
            <person name="Peitsch M.C."/>
            <person name="Ivanov N.V."/>
        </authorList>
    </citation>
    <scope>NUCLEOTIDE SEQUENCE [LARGE SCALE GENOMIC DNA]</scope>
</reference>
<dbReference type="Proteomes" id="UP000790787">
    <property type="component" value="Chromosome 9"/>
</dbReference>
<evidence type="ECO:0000313" key="2">
    <source>
        <dbReference type="RefSeq" id="XP_016448719.1"/>
    </source>
</evidence>
<keyword evidence="1" id="KW-1185">Reference proteome</keyword>
<protein>
    <submittedName>
        <fullName evidence="2">Uncharacterized protein LOC107773809</fullName>
    </submittedName>
</protein>
<proteinExistence type="predicted"/>
<dbReference type="PaxDb" id="4097-A0A1S3Y9H4"/>
<dbReference type="PANTHER" id="PTHR46238:SF10">
    <property type="entry name" value="SWI_SNF COMPLEX SUBUNIT SWI3C"/>
    <property type="match status" value="1"/>
</dbReference>
<sequence length="113" mass="12976">MDVLTQHIQGKVLWCMLFTDDIVLIDEMWAGVSARLEVWRRTFESKGFKLNITKMGYLECKVSGMTTEEDVEVRLDSQVIPKKGSFKYLRSIISSNGEIDEDVTHHIGTGYMK</sequence>
<dbReference type="GeneID" id="107773809"/>
<evidence type="ECO:0000313" key="1">
    <source>
        <dbReference type="Proteomes" id="UP000790787"/>
    </source>
</evidence>
<reference evidence="2" key="2">
    <citation type="submission" date="2025-08" db="UniProtKB">
        <authorList>
            <consortium name="RefSeq"/>
        </authorList>
    </citation>
    <scope>IDENTIFICATION</scope>
    <source>
        <tissue evidence="2">Leaf</tissue>
    </source>
</reference>
<gene>
    <name evidence="2" type="primary">LOC107773809</name>
</gene>